<dbReference type="SUPFAM" id="SSF46785">
    <property type="entry name" value="Winged helix' DNA-binding domain"/>
    <property type="match status" value="1"/>
</dbReference>
<evidence type="ECO:0000313" key="2">
    <source>
        <dbReference type="EMBL" id="MFF4218194.1"/>
    </source>
</evidence>
<accession>A0ABW6U045</accession>
<dbReference type="RefSeq" id="WP_388628175.1">
    <property type="nucleotide sequence ID" value="NZ_JBIAUT010000006.1"/>
</dbReference>
<dbReference type="InterPro" id="IPR036390">
    <property type="entry name" value="WH_DNA-bd_sf"/>
</dbReference>
<dbReference type="InterPro" id="IPR039422">
    <property type="entry name" value="MarR/SlyA-like"/>
</dbReference>
<dbReference type="Proteomes" id="UP001602123">
    <property type="component" value="Unassembled WGS sequence"/>
</dbReference>
<dbReference type="PANTHER" id="PTHR33164">
    <property type="entry name" value="TRANSCRIPTIONAL REGULATOR, MARR FAMILY"/>
    <property type="match status" value="1"/>
</dbReference>
<proteinExistence type="predicted"/>
<name>A0ABW6U045_9ACTN</name>
<comment type="caution">
    <text evidence="2">The sequence shown here is derived from an EMBL/GenBank/DDBJ whole genome shotgun (WGS) entry which is preliminary data.</text>
</comment>
<dbReference type="SMART" id="SM00347">
    <property type="entry name" value="HTH_MARR"/>
    <property type="match status" value="1"/>
</dbReference>
<dbReference type="Gene3D" id="1.10.10.10">
    <property type="entry name" value="Winged helix-like DNA-binding domain superfamily/Winged helix DNA-binding domain"/>
    <property type="match status" value="1"/>
</dbReference>
<evidence type="ECO:0000313" key="3">
    <source>
        <dbReference type="Proteomes" id="UP001602123"/>
    </source>
</evidence>
<gene>
    <name evidence="2" type="ORF">ACFYZM_18195</name>
</gene>
<organism evidence="2 3">
    <name type="scientific">Streptomyces nondiastaticus</name>
    <dbReference type="NCBI Taxonomy" id="3154512"/>
    <lineage>
        <taxon>Bacteria</taxon>
        <taxon>Bacillati</taxon>
        <taxon>Actinomycetota</taxon>
        <taxon>Actinomycetes</taxon>
        <taxon>Kitasatosporales</taxon>
        <taxon>Streptomycetaceae</taxon>
        <taxon>Streptomyces</taxon>
    </lineage>
</organism>
<evidence type="ECO:0000259" key="1">
    <source>
        <dbReference type="PROSITE" id="PS50995"/>
    </source>
</evidence>
<feature type="domain" description="HTH marR-type" evidence="1">
    <location>
        <begin position="11"/>
        <end position="146"/>
    </location>
</feature>
<dbReference type="PANTHER" id="PTHR33164:SF99">
    <property type="entry name" value="MARR FAMILY REGULATORY PROTEIN"/>
    <property type="match status" value="1"/>
</dbReference>
<dbReference type="PROSITE" id="PS50995">
    <property type="entry name" value="HTH_MARR_2"/>
    <property type="match status" value="1"/>
</dbReference>
<dbReference type="EMBL" id="JBIAUT010000006">
    <property type="protein sequence ID" value="MFF4218194.1"/>
    <property type="molecule type" value="Genomic_DNA"/>
</dbReference>
<keyword evidence="3" id="KW-1185">Reference proteome</keyword>
<dbReference type="InterPro" id="IPR036388">
    <property type="entry name" value="WH-like_DNA-bd_sf"/>
</dbReference>
<dbReference type="Pfam" id="PF12802">
    <property type="entry name" value="MarR_2"/>
    <property type="match status" value="1"/>
</dbReference>
<protein>
    <submittedName>
        <fullName evidence="2">MarR family winged helix-turn-helix transcriptional regulator</fullName>
    </submittedName>
</protein>
<dbReference type="InterPro" id="IPR000835">
    <property type="entry name" value="HTH_MarR-typ"/>
</dbReference>
<sequence length="164" mass="18203">MSEPKWLDRDEMRAWRGYVAMSEMLEARLSQDLRKAGLSTADYTVLVLLSEAPDGSLGLGELCTEAQWSKSRVSHQIRRMQERGLVVREDDASDPRRARAVLTDRGAEALRAAAPVHVNGVRRYLLDHLTPEQQASLADIAISVLPHLSPAPLPPELRSDPSGR</sequence>
<reference evidence="2 3" key="1">
    <citation type="submission" date="2024-10" db="EMBL/GenBank/DDBJ databases">
        <title>The Natural Products Discovery Center: Release of the First 8490 Sequenced Strains for Exploring Actinobacteria Biosynthetic Diversity.</title>
        <authorList>
            <person name="Kalkreuter E."/>
            <person name="Kautsar S.A."/>
            <person name="Yang D."/>
            <person name="Bader C.D."/>
            <person name="Teijaro C.N."/>
            <person name="Fluegel L."/>
            <person name="Davis C.M."/>
            <person name="Simpson J.R."/>
            <person name="Lauterbach L."/>
            <person name="Steele A.D."/>
            <person name="Gui C."/>
            <person name="Meng S."/>
            <person name="Li G."/>
            <person name="Viehrig K."/>
            <person name="Ye F."/>
            <person name="Su P."/>
            <person name="Kiefer A.F."/>
            <person name="Nichols A."/>
            <person name="Cepeda A.J."/>
            <person name="Yan W."/>
            <person name="Fan B."/>
            <person name="Jiang Y."/>
            <person name="Adhikari A."/>
            <person name="Zheng C.-J."/>
            <person name="Schuster L."/>
            <person name="Cowan T.M."/>
            <person name="Smanski M.J."/>
            <person name="Chevrette M.G."/>
            <person name="De Carvalho L.P.S."/>
            <person name="Shen B."/>
        </authorList>
    </citation>
    <scope>NUCLEOTIDE SEQUENCE [LARGE SCALE GENOMIC DNA]</scope>
    <source>
        <strain evidence="2 3">NPDC001650</strain>
    </source>
</reference>